<gene>
    <name evidence="2" type="ORF">ACFR9U_00810</name>
</gene>
<keyword evidence="3" id="KW-1185">Reference proteome</keyword>
<dbReference type="Proteomes" id="UP001597119">
    <property type="component" value="Unassembled WGS sequence"/>
</dbReference>
<comment type="caution">
    <text evidence="2">The sequence shown here is derived from an EMBL/GenBank/DDBJ whole genome shotgun (WGS) entry which is preliminary data.</text>
</comment>
<accession>A0ABD6C5G1</accession>
<dbReference type="AlphaFoldDB" id="A0ABD6C5G1"/>
<evidence type="ECO:0000313" key="3">
    <source>
        <dbReference type="Proteomes" id="UP001597119"/>
    </source>
</evidence>
<sequence>MTDRKASEQVTYAAAQLRKHVSEGAINEAHAHAGMVPNPDARELLNSLATAFDPAAHSGLDSVEDSELYQTILRNKATDALTDAVEAGNVSQMQYAVGMVNHDKDAESRSYRAWLHSTLISEATCLFVTGGMGAGKTDWALGAADEWHMVTRGRIVTNVESAADRNPHVEAVSSFAELETLFKESTDDFFALVDETGQGLTGVGGDQQKAQALARLLKLVRKGDAPAGTKRAVCFVGQTITDLSRDLRRLVAQTGAFVHKASKKRLEVYGQELVGNTEIQDTKPNTVYTGIKKTRLSFSTTEDPSFDMSGALDDGQDGDAETARKDEKCRQAQRLREKGMSGTEIADIVGMSKTWVYEHTTESAEWGVESTNE</sequence>
<dbReference type="RefSeq" id="WP_247377915.1">
    <property type="nucleotide sequence ID" value="NZ_JALLGV010000004.1"/>
</dbReference>
<evidence type="ECO:0000313" key="2">
    <source>
        <dbReference type="EMBL" id="MFD1585506.1"/>
    </source>
</evidence>
<reference evidence="2 3" key="1">
    <citation type="journal article" date="2019" name="Int. J. Syst. Evol. Microbiol.">
        <title>The Global Catalogue of Microorganisms (GCM) 10K type strain sequencing project: providing services to taxonomists for standard genome sequencing and annotation.</title>
        <authorList>
            <consortium name="The Broad Institute Genomics Platform"/>
            <consortium name="The Broad Institute Genome Sequencing Center for Infectious Disease"/>
            <person name="Wu L."/>
            <person name="Ma J."/>
        </authorList>
    </citation>
    <scope>NUCLEOTIDE SEQUENCE [LARGE SCALE GENOMIC DNA]</scope>
    <source>
        <strain evidence="2 3">CGMCC 1.12125</strain>
    </source>
</reference>
<feature type="region of interest" description="Disordered" evidence="1">
    <location>
        <begin position="300"/>
        <end position="329"/>
    </location>
</feature>
<proteinExistence type="predicted"/>
<dbReference type="EMBL" id="JBHUDJ010000001">
    <property type="protein sequence ID" value="MFD1585506.1"/>
    <property type="molecule type" value="Genomic_DNA"/>
</dbReference>
<organism evidence="2 3">
    <name type="scientific">Halorientalis brevis</name>
    <dbReference type="NCBI Taxonomy" id="1126241"/>
    <lineage>
        <taxon>Archaea</taxon>
        <taxon>Methanobacteriati</taxon>
        <taxon>Methanobacteriota</taxon>
        <taxon>Stenosarchaea group</taxon>
        <taxon>Halobacteria</taxon>
        <taxon>Halobacteriales</taxon>
        <taxon>Haloarculaceae</taxon>
        <taxon>Halorientalis</taxon>
    </lineage>
</organism>
<evidence type="ECO:0000256" key="1">
    <source>
        <dbReference type="SAM" id="MobiDB-lite"/>
    </source>
</evidence>
<name>A0ABD6C5G1_9EURY</name>
<protein>
    <submittedName>
        <fullName evidence="2">Uncharacterized protein</fullName>
    </submittedName>
</protein>